<sequence length="83" mass="9086">VSSVAAILERMPFTVVFSNGEPRDYGAFDKYQVTDAGVLVIDMYREDVKRHYIAPGSWLEVVDMADGQPAGASRGILGVRPAR</sequence>
<keyword evidence="2" id="KW-1185">Reference proteome</keyword>
<dbReference type="AlphaFoldDB" id="A0A2K4YD67"/>
<gene>
    <name evidence="1" type="ORF">MAAFP003_3421</name>
</gene>
<comment type="caution">
    <text evidence="1">The sequence shown here is derived from an EMBL/GenBank/DDBJ whole genome shotgun (WGS) entry which is preliminary data.</text>
</comment>
<evidence type="ECO:0000313" key="2">
    <source>
        <dbReference type="Proteomes" id="UP000236318"/>
    </source>
</evidence>
<dbReference type="Proteomes" id="UP000236318">
    <property type="component" value="Unassembled WGS sequence"/>
</dbReference>
<name>A0A2K4YD67_9MYCO</name>
<accession>A0A2K4YD67</accession>
<proteinExistence type="predicted"/>
<feature type="non-terminal residue" evidence="1">
    <location>
        <position position="1"/>
    </location>
</feature>
<reference evidence="1" key="1">
    <citation type="submission" date="2018-01" db="EMBL/GenBank/DDBJ databases">
        <authorList>
            <consortium name="Urmite Genomes"/>
        </authorList>
    </citation>
    <scope>NUCLEOTIDE SEQUENCE [LARGE SCALE GENOMIC DNA]</scope>
    <source>
        <strain evidence="1">AFP003</strain>
    </source>
</reference>
<dbReference type="EMBL" id="FXEG02000003">
    <property type="protein sequence ID" value="SOX54743.1"/>
    <property type="molecule type" value="Genomic_DNA"/>
</dbReference>
<protein>
    <submittedName>
        <fullName evidence="1">Uncharacterized protein</fullName>
    </submittedName>
</protein>
<organism evidence="1 2">
    <name type="scientific">Mycobacterium ahvazicum</name>
    <dbReference type="NCBI Taxonomy" id="1964395"/>
    <lineage>
        <taxon>Bacteria</taxon>
        <taxon>Bacillati</taxon>
        <taxon>Actinomycetota</taxon>
        <taxon>Actinomycetes</taxon>
        <taxon>Mycobacteriales</taxon>
        <taxon>Mycobacteriaceae</taxon>
        <taxon>Mycobacterium</taxon>
        <taxon>Mycobacterium simiae complex</taxon>
    </lineage>
</organism>
<evidence type="ECO:0000313" key="1">
    <source>
        <dbReference type="EMBL" id="SOX54743.1"/>
    </source>
</evidence>